<feature type="compositionally biased region" description="Basic residues" evidence="1">
    <location>
        <begin position="91"/>
        <end position="105"/>
    </location>
</feature>
<comment type="caution">
    <text evidence="2">The sequence shown here is derived from an EMBL/GenBank/DDBJ whole genome shotgun (WGS) entry which is preliminary data.</text>
</comment>
<dbReference type="EMBL" id="MLKD01000017">
    <property type="protein sequence ID" value="OQE18647.1"/>
    <property type="molecule type" value="Genomic_DNA"/>
</dbReference>
<evidence type="ECO:0000313" key="3">
    <source>
        <dbReference type="Proteomes" id="UP000191285"/>
    </source>
</evidence>
<dbReference type="AlphaFoldDB" id="A0A1V6SXB2"/>
<name>A0A1V6SXB2_9EURO</name>
<dbReference type="OrthoDB" id="2873061at2759"/>
<protein>
    <submittedName>
        <fullName evidence="2">Uncharacterized protein</fullName>
    </submittedName>
</protein>
<reference evidence="3" key="1">
    <citation type="journal article" date="2017" name="Nat. Microbiol.">
        <title>Global analysis of biosynthetic gene clusters reveals vast potential of secondary metabolite production in Penicillium species.</title>
        <authorList>
            <person name="Nielsen J.C."/>
            <person name="Grijseels S."/>
            <person name="Prigent S."/>
            <person name="Ji B."/>
            <person name="Dainat J."/>
            <person name="Nielsen K.F."/>
            <person name="Frisvad J.C."/>
            <person name="Workman M."/>
            <person name="Nielsen J."/>
        </authorList>
    </citation>
    <scope>NUCLEOTIDE SEQUENCE [LARGE SCALE GENOMIC DNA]</scope>
    <source>
        <strain evidence="3">IBT 24891</strain>
    </source>
</reference>
<proteinExistence type="predicted"/>
<feature type="compositionally biased region" description="Polar residues" evidence="1">
    <location>
        <begin position="73"/>
        <end position="86"/>
    </location>
</feature>
<evidence type="ECO:0000256" key="1">
    <source>
        <dbReference type="SAM" id="MobiDB-lite"/>
    </source>
</evidence>
<accession>A0A1V6SXB2</accession>
<organism evidence="2 3">
    <name type="scientific">Penicillium steckii</name>
    <dbReference type="NCBI Taxonomy" id="303698"/>
    <lineage>
        <taxon>Eukaryota</taxon>
        <taxon>Fungi</taxon>
        <taxon>Dikarya</taxon>
        <taxon>Ascomycota</taxon>
        <taxon>Pezizomycotina</taxon>
        <taxon>Eurotiomycetes</taxon>
        <taxon>Eurotiomycetidae</taxon>
        <taxon>Eurotiales</taxon>
        <taxon>Aspergillaceae</taxon>
        <taxon>Penicillium</taxon>
    </lineage>
</organism>
<sequence length="284" mass="32051">MTLKILGSRNFIGPRKEALGIATGNELLRNKFSYHVCIYGKTLIKRAHRYLGESRLNKIWTLCPPDRFDHDQMQNSNDIPSTNGAASASAPKRKPPKLRPPKLRKISNSDSGTGEFKEQRVNGIADSIQSNSSSTNSSGFSADSRQNDRQYPLPQPEIQADEYQKGTRHGRRPRRPSTQLENTYQDESIESEDRDNTNSEQRTLQERRVSHMLHPPEARTQMQGSSDLVPRTAAGNVAQVSEVTEVEHQSANNNQLKLRLDLNLDLEIELKAKIRGDLTLQLLQ</sequence>
<feature type="compositionally biased region" description="Basic residues" evidence="1">
    <location>
        <begin position="166"/>
        <end position="175"/>
    </location>
</feature>
<dbReference type="Proteomes" id="UP000191285">
    <property type="component" value="Unassembled WGS sequence"/>
</dbReference>
<feature type="compositionally biased region" description="Polar residues" evidence="1">
    <location>
        <begin position="176"/>
        <end position="186"/>
    </location>
</feature>
<feature type="compositionally biased region" description="Low complexity" evidence="1">
    <location>
        <begin position="123"/>
        <end position="144"/>
    </location>
</feature>
<keyword evidence="3" id="KW-1185">Reference proteome</keyword>
<gene>
    <name evidence="2" type="ORF">PENSTE_c017G01889</name>
</gene>
<dbReference type="PANTHER" id="PTHR35587">
    <property type="entry name" value="EXPRESSED PROTEIN"/>
    <property type="match status" value="1"/>
</dbReference>
<dbReference type="PANTHER" id="PTHR35587:SF4">
    <property type="match status" value="1"/>
</dbReference>
<evidence type="ECO:0000313" key="2">
    <source>
        <dbReference type="EMBL" id="OQE18647.1"/>
    </source>
</evidence>
<feature type="region of interest" description="Disordered" evidence="1">
    <location>
        <begin position="71"/>
        <end position="202"/>
    </location>
</feature>